<comment type="caution">
    <text evidence="5">The sequence shown here is derived from an EMBL/GenBank/DDBJ whole genome shotgun (WGS) entry which is preliminary data.</text>
</comment>
<dbReference type="GO" id="GO:0006139">
    <property type="term" value="P:nucleobase-containing compound metabolic process"/>
    <property type="evidence" value="ECO:0007669"/>
    <property type="project" value="InterPro"/>
</dbReference>
<dbReference type="Pfam" id="PF05186">
    <property type="entry name" value="Dpy-30"/>
    <property type="match status" value="1"/>
</dbReference>
<organism evidence="5 6">
    <name type="scientific">Trypanosoma theileri</name>
    <dbReference type="NCBI Taxonomy" id="67003"/>
    <lineage>
        <taxon>Eukaryota</taxon>
        <taxon>Discoba</taxon>
        <taxon>Euglenozoa</taxon>
        <taxon>Kinetoplastea</taxon>
        <taxon>Metakinetoplastina</taxon>
        <taxon>Trypanosomatida</taxon>
        <taxon>Trypanosomatidae</taxon>
        <taxon>Trypanosoma</taxon>
    </lineage>
</organism>
<dbReference type="InterPro" id="IPR027417">
    <property type="entry name" value="P-loop_NTPase"/>
</dbReference>
<dbReference type="GO" id="GO:0019205">
    <property type="term" value="F:nucleobase-containing compound kinase activity"/>
    <property type="evidence" value="ECO:0007669"/>
    <property type="project" value="InterPro"/>
</dbReference>
<feature type="region of interest" description="Disordered" evidence="4">
    <location>
        <begin position="561"/>
        <end position="621"/>
    </location>
</feature>
<evidence type="ECO:0000313" key="6">
    <source>
        <dbReference type="Proteomes" id="UP000192257"/>
    </source>
</evidence>
<dbReference type="InterPro" id="IPR047499">
    <property type="entry name" value="DD_AK7"/>
</dbReference>
<accession>A0A1X0NK96</accession>
<evidence type="ECO:0000256" key="4">
    <source>
        <dbReference type="SAM" id="MobiDB-lite"/>
    </source>
</evidence>
<dbReference type="PANTHER" id="PTHR23359">
    <property type="entry name" value="NUCLEOTIDE KINASE"/>
    <property type="match status" value="1"/>
</dbReference>
<feature type="region of interest" description="Disordered" evidence="4">
    <location>
        <begin position="41"/>
        <end position="61"/>
    </location>
</feature>
<dbReference type="Gene3D" id="3.40.50.720">
    <property type="entry name" value="NAD(P)-binding Rossmann-like Domain"/>
    <property type="match status" value="1"/>
</dbReference>
<keyword evidence="2" id="KW-0547">Nucleotide-binding</keyword>
<keyword evidence="3" id="KW-0418">Kinase</keyword>
<dbReference type="SUPFAM" id="SSF52540">
    <property type="entry name" value="P-loop containing nucleoside triphosphate hydrolases"/>
    <property type="match status" value="1"/>
</dbReference>
<dbReference type="Gene3D" id="3.40.50.300">
    <property type="entry name" value="P-loop containing nucleotide triphosphate hydrolases"/>
    <property type="match status" value="2"/>
</dbReference>
<dbReference type="CDD" id="cd22967">
    <property type="entry name" value="DD_AK7"/>
    <property type="match status" value="1"/>
</dbReference>
<feature type="region of interest" description="Disordered" evidence="4">
    <location>
        <begin position="969"/>
        <end position="1003"/>
    </location>
</feature>
<keyword evidence="1" id="KW-0808">Transferase</keyword>
<dbReference type="GeneID" id="39989545"/>
<evidence type="ECO:0000256" key="2">
    <source>
        <dbReference type="ARBA" id="ARBA00022741"/>
    </source>
</evidence>
<feature type="compositionally biased region" description="Acidic residues" evidence="4">
    <location>
        <begin position="569"/>
        <end position="582"/>
    </location>
</feature>
<dbReference type="GO" id="GO:0005524">
    <property type="term" value="F:ATP binding"/>
    <property type="evidence" value="ECO:0007669"/>
    <property type="project" value="InterPro"/>
</dbReference>
<name>A0A1X0NK96_9TRYP</name>
<dbReference type="EMBL" id="NBCO01000040">
    <property type="protein sequence ID" value="ORC84883.1"/>
    <property type="molecule type" value="Genomic_DNA"/>
</dbReference>
<dbReference type="SUPFAM" id="SSF51735">
    <property type="entry name" value="NAD(P)-binding Rossmann-fold domains"/>
    <property type="match status" value="1"/>
</dbReference>
<evidence type="ECO:0000256" key="3">
    <source>
        <dbReference type="ARBA" id="ARBA00022777"/>
    </source>
</evidence>
<evidence type="ECO:0000313" key="5">
    <source>
        <dbReference type="EMBL" id="ORC84883.1"/>
    </source>
</evidence>
<feature type="compositionally biased region" description="Polar residues" evidence="4">
    <location>
        <begin position="598"/>
        <end position="612"/>
    </location>
</feature>
<dbReference type="InterPro" id="IPR007858">
    <property type="entry name" value="Dpy-30_motif"/>
</dbReference>
<dbReference type="RefSeq" id="XP_028878949.1">
    <property type="nucleotide sequence ID" value="XM_029029765.1"/>
</dbReference>
<feature type="region of interest" description="Disordered" evidence="4">
    <location>
        <begin position="199"/>
        <end position="219"/>
    </location>
</feature>
<dbReference type="Gene3D" id="1.20.890.10">
    <property type="entry name" value="cAMP-dependent protein kinase regulatory subunit, dimerization-anchoring domain"/>
    <property type="match status" value="1"/>
</dbReference>
<reference evidence="5 6" key="1">
    <citation type="submission" date="2017-03" db="EMBL/GenBank/DDBJ databases">
        <title>An alternative strategy for trypanosome survival in the mammalian bloodstream revealed through genome and transcriptome analysis of the ubiquitous bovine parasite Trypanosoma (Megatrypanum) theileri.</title>
        <authorList>
            <person name="Kelly S."/>
            <person name="Ivens A."/>
            <person name="Mott A."/>
            <person name="O'Neill E."/>
            <person name="Emms D."/>
            <person name="Macleod O."/>
            <person name="Voorheis P."/>
            <person name="Matthews J."/>
            <person name="Matthews K."/>
            <person name="Carrington M."/>
        </authorList>
    </citation>
    <scope>NUCLEOTIDE SEQUENCE [LARGE SCALE GENOMIC DNA]</scope>
    <source>
        <strain evidence="5">Edinburgh</strain>
    </source>
</reference>
<dbReference type="Proteomes" id="UP000192257">
    <property type="component" value="Unassembled WGS sequence"/>
</dbReference>
<feature type="compositionally biased region" description="Basic residues" evidence="4">
    <location>
        <begin position="689"/>
        <end position="707"/>
    </location>
</feature>
<dbReference type="OrthoDB" id="10262413at2759"/>
<dbReference type="InterPro" id="IPR036291">
    <property type="entry name" value="NAD(P)-bd_dom_sf"/>
</dbReference>
<dbReference type="VEuPathDB" id="TriTrypDB:TM35_000401500"/>
<dbReference type="InterPro" id="IPR000850">
    <property type="entry name" value="Adenylat/UMP-CMP_kin"/>
</dbReference>
<feature type="region of interest" description="Disordered" evidence="4">
    <location>
        <begin position="681"/>
        <end position="726"/>
    </location>
</feature>
<keyword evidence="6" id="KW-1185">Reference proteome</keyword>
<protein>
    <submittedName>
        <fullName evidence="5">Protein dpy-30</fullName>
    </submittedName>
</protein>
<gene>
    <name evidence="5" type="ORF">TM35_000401500</name>
</gene>
<dbReference type="STRING" id="67003.A0A1X0NK96"/>
<proteinExistence type="predicted"/>
<evidence type="ECO:0000256" key="1">
    <source>
        <dbReference type="ARBA" id="ARBA00022679"/>
    </source>
</evidence>
<sequence>MSGDRQVEVIIPPCNVTRVLIAYADTYFGKRLFQHFQDITSTNSTSKNNTNNNNNNGNDVKRSDQHYKIFACMWEKDSVQKTTESQEVLIETEAPTELAVAGDSDTTNTTIHIANVTTSTRIGFTDVRDENRNNHTTSFWRGDAVSMQFALMDADYIVMELRQAQDVFDMMQVLTTKDLLSKKHVILVSSLLTWFATPPLQSESPEDGNNNDDNNPNLLEEDEEGEVAMVEEQEEELQPISNRELDELLGPVYTDDYIGNIGNTDEDGNKMYDDEEENDKNVETMEIFTEDQYNRRIPHAKYYNWREAERAVAAAHNEERHLHTSVIFSGLQYGEGEDVLAPFFAQVWNRDEMGLPVYGDGTQIVPTIHVRDLVTFTWRLLERTVSTEEMSSPASRYLFAVDNGTVSWGRMVQAMNYAFGGEKTFLVPPEDFVLYNNVEFFTMNLRADNQTMRDLMPAEEDWVAQSGFVRNMEKVAFEYVNAHNLQPVRITIIGPPLSGKTCAAEDLAQRHYSLPTFTIEKVIEEYKGHIAELKERLDKFKRHLFNREKLRREEAKKRAFLRPRKKEETDDEMEVKEEDEEEEKHIAGDEAEMESPMHPSNASIGLNNSNSGKKNHHASDNDDIEDKLVDFTLTEAEAQAVETLVDEWYSQNERVTRLQETISAMERVLLMKLRIQPTLTAEALNMSNPKKRKEQQGKSKRSSKSPGKKGTVDEEEPSVEQQENAPFQDKALALMMRWRLTRADCRNQGYVLDGFPKTVAQARLVFGDMPLEVPDNIEETMPSASTGAPPGATGAGLISISDGNTAPPTSEPCDEARLPSFVFVFNAAENYLRDRLTAVSRTLEGPPGTEEKRLARFEEALTIYHKQFVDTDYSLPNFFECACTVAKTLTPGGRKPKVITMNVDKEPLMLPPPPPSVFAVVPPTKVVKALCEYVGAPHNFGPTPKQKFEEETRECKLVAEECEKERQQRMAQQERERQEYERESEQQQEVEKARQAVEEQDRASLEERKMPLRLYLQQNILPLLSKGLVEVCRQRPGDPVDFLAEWLVRHNPLDDSCFDL</sequence>
<dbReference type="AlphaFoldDB" id="A0A1X0NK96"/>
<feature type="compositionally biased region" description="Low complexity" evidence="4">
    <location>
        <begin position="41"/>
        <end position="58"/>
    </location>
</feature>